<feature type="transmembrane region" description="Helical" evidence="1">
    <location>
        <begin position="16"/>
        <end position="40"/>
    </location>
</feature>
<dbReference type="EMBL" id="JACJSG010000031">
    <property type="protein sequence ID" value="MBD2503125.1"/>
    <property type="molecule type" value="Genomic_DNA"/>
</dbReference>
<name>A0ABR8D7H1_9NOST</name>
<organism evidence="2 3">
    <name type="scientific">Anabaena azotica FACHB-119</name>
    <dbReference type="NCBI Taxonomy" id="947527"/>
    <lineage>
        <taxon>Bacteria</taxon>
        <taxon>Bacillati</taxon>
        <taxon>Cyanobacteriota</taxon>
        <taxon>Cyanophyceae</taxon>
        <taxon>Nostocales</taxon>
        <taxon>Nostocaceae</taxon>
        <taxon>Anabaena</taxon>
        <taxon>Anabaena azotica</taxon>
    </lineage>
</organism>
<evidence type="ECO:0000256" key="1">
    <source>
        <dbReference type="SAM" id="Phobius"/>
    </source>
</evidence>
<evidence type="ECO:0000313" key="2">
    <source>
        <dbReference type="EMBL" id="MBD2503125.1"/>
    </source>
</evidence>
<keyword evidence="3" id="KW-1185">Reference proteome</keyword>
<sequence>MNTNDRSPPAITSERVIMLVTVVTVVTQGALYLLSGGFAAGNELSQIRAELKLIRQETTAANRLQDYRLEGLEAKIKN</sequence>
<keyword evidence="1" id="KW-0472">Membrane</keyword>
<protein>
    <submittedName>
        <fullName evidence="2">Uncharacterized protein</fullName>
    </submittedName>
</protein>
<dbReference type="Proteomes" id="UP000661112">
    <property type="component" value="Unassembled WGS sequence"/>
</dbReference>
<proteinExistence type="predicted"/>
<keyword evidence="1" id="KW-0812">Transmembrane</keyword>
<keyword evidence="1" id="KW-1133">Transmembrane helix</keyword>
<evidence type="ECO:0000313" key="3">
    <source>
        <dbReference type="Proteomes" id="UP000661112"/>
    </source>
</evidence>
<reference evidence="2 3" key="1">
    <citation type="journal article" date="2020" name="ISME J.">
        <title>Comparative genomics reveals insights into cyanobacterial evolution and habitat adaptation.</title>
        <authorList>
            <person name="Chen M.Y."/>
            <person name="Teng W.K."/>
            <person name="Zhao L."/>
            <person name="Hu C.X."/>
            <person name="Zhou Y.K."/>
            <person name="Han B.P."/>
            <person name="Song L.R."/>
            <person name="Shu W.S."/>
        </authorList>
    </citation>
    <scope>NUCLEOTIDE SEQUENCE [LARGE SCALE GENOMIC DNA]</scope>
    <source>
        <strain evidence="2 3">FACHB-119</strain>
    </source>
</reference>
<accession>A0ABR8D7H1</accession>
<dbReference type="RefSeq" id="WP_190475990.1">
    <property type="nucleotide sequence ID" value="NZ_JACJSG010000031.1"/>
</dbReference>
<gene>
    <name evidence="2" type="ORF">H6G83_21390</name>
</gene>
<comment type="caution">
    <text evidence="2">The sequence shown here is derived from an EMBL/GenBank/DDBJ whole genome shotgun (WGS) entry which is preliminary data.</text>
</comment>